<accession>A0AAN6QM88</accession>
<evidence type="ECO:0000313" key="8">
    <source>
        <dbReference type="Proteomes" id="UP001302812"/>
    </source>
</evidence>
<name>A0AAN6QM88_9PEZI</name>
<comment type="caution">
    <text evidence="7">The sequence shown here is derived from an EMBL/GenBank/DDBJ whole genome shotgun (WGS) entry which is preliminary data.</text>
</comment>
<dbReference type="SUPFAM" id="SSF82171">
    <property type="entry name" value="DPP6 N-terminal domain-like"/>
    <property type="match status" value="1"/>
</dbReference>
<dbReference type="Proteomes" id="UP001302812">
    <property type="component" value="Unassembled WGS sequence"/>
</dbReference>
<reference evidence="7" key="2">
    <citation type="submission" date="2023-05" db="EMBL/GenBank/DDBJ databases">
        <authorList>
            <consortium name="Lawrence Berkeley National Laboratory"/>
            <person name="Steindorff A."/>
            <person name="Hensen N."/>
            <person name="Bonometti L."/>
            <person name="Westerberg I."/>
            <person name="Brannstrom I.O."/>
            <person name="Guillou S."/>
            <person name="Cros-Aarteil S."/>
            <person name="Calhoun S."/>
            <person name="Haridas S."/>
            <person name="Kuo A."/>
            <person name="Mondo S."/>
            <person name="Pangilinan J."/>
            <person name="Riley R."/>
            <person name="Labutti K."/>
            <person name="Andreopoulos B."/>
            <person name="Lipzen A."/>
            <person name="Chen C."/>
            <person name="Yanf M."/>
            <person name="Daum C."/>
            <person name="Ng V."/>
            <person name="Clum A."/>
            <person name="Ohm R."/>
            <person name="Martin F."/>
            <person name="Silar P."/>
            <person name="Natvig D."/>
            <person name="Lalanne C."/>
            <person name="Gautier V."/>
            <person name="Ament-Velasquez S.L."/>
            <person name="Kruys A."/>
            <person name="Hutchinson M.I."/>
            <person name="Powell A.J."/>
            <person name="Barry K."/>
            <person name="Miller A.N."/>
            <person name="Grigoriev I.V."/>
            <person name="Debuchy R."/>
            <person name="Gladieux P."/>
            <person name="Thoren M.H."/>
            <person name="Johannesson H."/>
        </authorList>
    </citation>
    <scope>NUCLEOTIDE SEQUENCE</scope>
    <source>
        <strain evidence="7">CBS 508.74</strain>
    </source>
</reference>
<gene>
    <name evidence="7" type="ORF">N656DRAFT_801049</name>
</gene>
<evidence type="ECO:0000256" key="1">
    <source>
        <dbReference type="ARBA" id="ARBA00022574"/>
    </source>
</evidence>
<keyword evidence="3" id="KW-0175">Coiled coil</keyword>
<dbReference type="InterPro" id="IPR001680">
    <property type="entry name" value="WD40_rpt"/>
</dbReference>
<keyword evidence="2" id="KW-0677">Repeat</keyword>
<reference evidence="7" key="1">
    <citation type="journal article" date="2023" name="Mol. Phylogenet. Evol.">
        <title>Genome-scale phylogeny and comparative genomics of the fungal order Sordariales.</title>
        <authorList>
            <person name="Hensen N."/>
            <person name="Bonometti L."/>
            <person name="Westerberg I."/>
            <person name="Brannstrom I.O."/>
            <person name="Guillou S."/>
            <person name="Cros-Aarteil S."/>
            <person name="Calhoun S."/>
            <person name="Haridas S."/>
            <person name="Kuo A."/>
            <person name="Mondo S."/>
            <person name="Pangilinan J."/>
            <person name="Riley R."/>
            <person name="LaButti K."/>
            <person name="Andreopoulos B."/>
            <person name="Lipzen A."/>
            <person name="Chen C."/>
            <person name="Yan M."/>
            <person name="Daum C."/>
            <person name="Ng V."/>
            <person name="Clum A."/>
            <person name="Steindorff A."/>
            <person name="Ohm R.A."/>
            <person name="Martin F."/>
            <person name="Silar P."/>
            <person name="Natvig D.O."/>
            <person name="Lalanne C."/>
            <person name="Gautier V."/>
            <person name="Ament-Velasquez S.L."/>
            <person name="Kruys A."/>
            <person name="Hutchinson M.I."/>
            <person name="Powell A.J."/>
            <person name="Barry K."/>
            <person name="Miller A.N."/>
            <person name="Grigoriev I.V."/>
            <person name="Debuchy R."/>
            <person name="Gladieux P."/>
            <person name="Hiltunen Thoren M."/>
            <person name="Johannesson H."/>
        </authorList>
    </citation>
    <scope>NUCLEOTIDE SEQUENCE</scope>
    <source>
        <strain evidence="7">CBS 508.74</strain>
    </source>
</reference>
<keyword evidence="1" id="KW-0853">WD repeat</keyword>
<dbReference type="Pfam" id="PF00400">
    <property type="entry name" value="WD40"/>
    <property type="match status" value="1"/>
</dbReference>
<dbReference type="GO" id="GO:0008233">
    <property type="term" value="F:peptidase activity"/>
    <property type="evidence" value="ECO:0007669"/>
    <property type="project" value="UniProtKB-KW"/>
</dbReference>
<protein>
    <recommendedName>
        <fullName evidence="5">Mitochondrial division protein 1</fullName>
    </recommendedName>
</protein>
<evidence type="ECO:0000256" key="5">
    <source>
        <dbReference type="ARBA" id="ARBA00039789"/>
    </source>
</evidence>
<comment type="similarity">
    <text evidence="4">Belongs to the WD repeat MDV1/CAF4 family.</text>
</comment>
<keyword evidence="7" id="KW-0378">Hydrolase</keyword>
<dbReference type="AlphaFoldDB" id="A0AAN6QM88"/>
<dbReference type="PANTHER" id="PTHR22847:SF637">
    <property type="entry name" value="WD REPEAT DOMAIN 5B"/>
    <property type="match status" value="1"/>
</dbReference>
<evidence type="ECO:0000256" key="3">
    <source>
        <dbReference type="ARBA" id="ARBA00023054"/>
    </source>
</evidence>
<dbReference type="GO" id="GO:0006508">
    <property type="term" value="P:proteolysis"/>
    <property type="evidence" value="ECO:0007669"/>
    <property type="project" value="UniProtKB-KW"/>
</dbReference>
<proteinExistence type="inferred from homology"/>
<evidence type="ECO:0000256" key="4">
    <source>
        <dbReference type="ARBA" id="ARBA00038415"/>
    </source>
</evidence>
<organism evidence="7 8">
    <name type="scientific">Canariomyces notabilis</name>
    <dbReference type="NCBI Taxonomy" id="2074819"/>
    <lineage>
        <taxon>Eukaryota</taxon>
        <taxon>Fungi</taxon>
        <taxon>Dikarya</taxon>
        <taxon>Ascomycota</taxon>
        <taxon>Pezizomycotina</taxon>
        <taxon>Sordariomycetes</taxon>
        <taxon>Sordariomycetidae</taxon>
        <taxon>Sordariales</taxon>
        <taxon>Chaetomiaceae</taxon>
        <taxon>Canariomyces</taxon>
    </lineage>
</organism>
<dbReference type="Gene3D" id="2.130.10.10">
    <property type="entry name" value="YVTN repeat-like/Quinoprotein amine dehydrogenase"/>
    <property type="match status" value="2"/>
</dbReference>
<dbReference type="EMBL" id="MU853357">
    <property type="protein sequence ID" value="KAK4109252.1"/>
    <property type="molecule type" value="Genomic_DNA"/>
</dbReference>
<evidence type="ECO:0000256" key="6">
    <source>
        <dbReference type="ARBA" id="ARBA00043913"/>
    </source>
</evidence>
<comment type="function">
    <text evidence="6">Involved in mitochondrial fission. Acts as an adapter protein required to form mitochondrial fission complexes. Formation of these complexes is required to promote constriction and fission of the mitochondrial compartment at a late step in mitochondrial division.</text>
</comment>
<dbReference type="PANTHER" id="PTHR22847">
    <property type="entry name" value="WD40 REPEAT PROTEIN"/>
    <property type="match status" value="1"/>
</dbReference>
<keyword evidence="7" id="KW-0645">Protease</keyword>
<evidence type="ECO:0000313" key="7">
    <source>
        <dbReference type="EMBL" id="KAK4109252.1"/>
    </source>
</evidence>
<keyword evidence="8" id="KW-1185">Reference proteome</keyword>
<dbReference type="InterPro" id="IPR015943">
    <property type="entry name" value="WD40/YVTN_repeat-like_dom_sf"/>
</dbReference>
<dbReference type="GO" id="GO:1990234">
    <property type="term" value="C:transferase complex"/>
    <property type="evidence" value="ECO:0007669"/>
    <property type="project" value="UniProtKB-ARBA"/>
</dbReference>
<evidence type="ECO:0000256" key="2">
    <source>
        <dbReference type="ARBA" id="ARBA00022737"/>
    </source>
</evidence>
<dbReference type="RefSeq" id="XP_064666822.1">
    <property type="nucleotide sequence ID" value="XM_064818071.1"/>
</dbReference>
<dbReference type="GeneID" id="89942196"/>
<dbReference type="SMART" id="SM00320">
    <property type="entry name" value="WD40"/>
    <property type="match status" value="4"/>
</dbReference>
<sequence>MVRYQTLAYKDLESGKTFHASDARQLSFSRDGNFVAAAWGGLVRVWETVQPQDAHLDSRKFAVRSVTLLPGDDDRVTVHNNDGSIRIWSAEAEAPEAAIAKSAEGLQLSPDGRTSVLKEDYDTFHVCDKDFAVVTTYSGVLEAFFAPNSKLIALVSRQELCVVDCTTLECTKLAPRLSYYKVEDVEFSSNSRALACVLTDRRRSDCTLHLWNFATTKEWKKELPQYQDTIMDIVFSPDSTLVAVTVDDGGQLYEGYCKLLEVATGNERGVLRLKRIPLPSTCRFSPQRSTHCNHRRW</sequence>